<evidence type="ECO:0000256" key="3">
    <source>
        <dbReference type="ARBA" id="ARBA00023163"/>
    </source>
</evidence>
<name>A0A3A3Z276_9ACTN</name>
<comment type="caution">
    <text evidence="5">The sequence shown here is derived from an EMBL/GenBank/DDBJ whole genome shotgun (WGS) entry which is preliminary data.</text>
</comment>
<dbReference type="InterPro" id="IPR046335">
    <property type="entry name" value="LacI/GalR-like_sensor"/>
</dbReference>
<dbReference type="InterPro" id="IPR028082">
    <property type="entry name" value="Peripla_BP_I"/>
</dbReference>
<dbReference type="PANTHER" id="PTHR30146:SF109">
    <property type="entry name" value="HTH-TYPE TRANSCRIPTIONAL REGULATOR GALS"/>
    <property type="match status" value="1"/>
</dbReference>
<dbReference type="GO" id="GO:0003700">
    <property type="term" value="F:DNA-binding transcription factor activity"/>
    <property type="evidence" value="ECO:0007669"/>
    <property type="project" value="TreeGrafter"/>
</dbReference>
<dbReference type="Pfam" id="PF00356">
    <property type="entry name" value="LacI"/>
    <property type="match status" value="1"/>
</dbReference>
<evidence type="ECO:0000256" key="1">
    <source>
        <dbReference type="ARBA" id="ARBA00023015"/>
    </source>
</evidence>
<dbReference type="AlphaFoldDB" id="A0A3A3Z276"/>
<dbReference type="InterPro" id="IPR000843">
    <property type="entry name" value="HTH_LacI"/>
</dbReference>
<dbReference type="PROSITE" id="PS50932">
    <property type="entry name" value="HTH_LACI_2"/>
    <property type="match status" value="1"/>
</dbReference>
<dbReference type="Gene3D" id="1.10.260.40">
    <property type="entry name" value="lambda repressor-like DNA-binding domains"/>
    <property type="match status" value="1"/>
</dbReference>
<dbReference type="SUPFAM" id="SSF47413">
    <property type="entry name" value="lambda repressor-like DNA-binding domains"/>
    <property type="match status" value="1"/>
</dbReference>
<dbReference type="Proteomes" id="UP000265614">
    <property type="component" value="Unassembled WGS sequence"/>
</dbReference>
<keyword evidence="3" id="KW-0804">Transcription</keyword>
<dbReference type="CDD" id="cd01392">
    <property type="entry name" value="HTH_LacI"/>
    <property type="match status" value="1"/>
</dbReference>
<sequence length="325" mass="34931">MGDVARLAGVSHQTVSRVLNDPQTVRAATRARVEQAIAALGYRRNPAARSLVTRRSETLGVVSFDTTHYGPASTLWGIERSARDAGYFVSVATLSALSPRAVRSAVDRLLAQQVEGLVVVAPQDEVCQAVATLPRDLPLVVVETDDVQGVSRVSVDQARGARLAVEHLLGLGHRTVHHVAGPADWLEARARTAAWERALRDRGRPVPRVLQGDWSPASAYRAVLDLDLADVTALFVGNDQMALGALRALHERGVPVPERVSVVGFDDVPEAAYYSPPLTTVRQDFQEVGRRCIGLLLERVREGAGPATSVVRPELVVRASAGPPP</sequence>
<reference evidence="5 6" key="1">
    <citation type="submission" date="2018-09" db="EMBL/GenBank/DDBJ databases">
        <title>YIM 75000 draft genome.</title>
        <authorList>
            <person name="Tang S."/>
            <person name="Feng Y."/>
        </authorList>
    </citation>
    <scope>NUCLEOTIDE SEQUENCE [LARGE SCALE GENOMIC DNA]</scope>
    <source>
        <strain evidence="5 6">YIM 75000</strain>
    </source>
</reference>
<accession>A0A3A3Z276</accession>
<dbReference type="OrthoDB" id="9785139at2"/>
<protein>
    <submittedName>
        <fullName evidence="5">LacI family DNA-binding transcriptional regulator</fullName>
    </submittedName>
</protein>
<dbReference type="RefSeq" id="WP_119949285.1">
    <property type="nucleotide sequence ID" value="NZ_QZEZ01000001.1"/>
</dbReference>
<dbReference type="InterPro" id="IPR010982">
    <property type="entry name" value="Lambda_DNA-bd_dom_sf"/>
</dbReference>
<evidence type="ECO:0000259" key="4">
    <source>
        <dbReference type="PROSITE" id="PS50932"/>
    </source>
</evidence>
<dbReference type="Pfam" id="PF13377">
    <property type="entry name" value="Peripla_BP_3"/>
    <property type="match status" value="1"/>
</dbReference>
<dbReference type="CDD" id="cd01574">
    <property type="entry name" value="PBP1_LacI"/>
    <property type="match status" value="1"/>
</dbReference>
<dbReference type="Gene3D" id="3.40.50.2300">
    <property type="match status" value="2"/>
</dbReference>
<keyword evidence="6" id="KW-1185">Reference proteome</keyword>
<keyword evidence="1" id="KW-0805">Transcription regulation</keyword>
<organism evidence="5 6">
    <name type="scientific">Vallicoccus soli</name>
    <dbReference type="NCBI Taxonomy" id="2339232"/>
    <lineage>
        <taxon>Bacteria</taxon>
        <taxon>Bacillati</taxon>
        <taxon>Actinomycetota</taxon>
        <taxon>Actinomycetes</taxon>
        <taxon>Motilibacterales</taxon>
        <taxon>Vallicoccaceae</taxon>
        <taxon>Vallicoccus</taxon>
    </lineage>
</organism>
<dbReference type="GO" id="GO:0000976">
    <property type="term" value="F:transcription cis-regulatory region binding"/>
    <property type="evidence" value="ECO:0007669"/>
    <property type="project" value="TreeGrafter"/>
</dbReference>
<dbReference type="PROSITE" id="PS00356">
    <property type="entry name" value="HTH_LACI_1"/>
    <property type="match status" value="1"/>
</dbReference>
<evidence type="ECO:0000256" key="2">
    <source>
        <dbReference type="ARBA" id="ARBA00023125"/>
    </source>
</evidence>
<dbReference type="PANTHER" id="PTHR30146">
    <property type="entry name" value="LACI-RELATED TRANSCRIPTIONAL REPRESSOR"/>
    <property type="match status" value="1"/>
</dbReference>
<evidence type="ECO:0000313" key="6">
    <source>
        <dbReference type="Proteomes" id="UP000265614"/>
    </source>
</evidence>
<dbReference type="SUPFAM" id="SSF53822">
    <property type="entry name" value="Periplasmic binding protein-like I"/>
    <property type="match status" value="1"/>
</dbReference>
<dbReference type="SMART" id="SM00354">
    <property type="entry name" value="HTH_LACI"/>
    <property type="match status" value="1"/>
</dbReference>
<dbReference type="EMBL" id="QZEZ01000001">
    <property type="protein sequence ID" value="RJK98360.1"/>
    <property type="molecule type" value="Genomic_DNA"/>
</dbReference>
<feature type="domain" description="HTH lacI-type" evidence="4">
    <location>
        <begin position="1"/>
        <end position="53"/>
    </location>
</feature>
<gene>
    <name evidence="5" type="ORF">D5H78_02005</name>
</gene>
<keyword evidence="2 5" id="KW-0238">DNA-binding</keyword>
<proteinExistence type="predicted"/>
<evidence type="ECO:0000313" key="5">
    <source>
        <dbReference type="EMBL" id="RJK98360.1"/>
    </source>
</evidence>